<dbReference type="EMBL" id="FOQU01000001">
    <property type="protein sequence ID" value="SFH84172.1"/>
    <property type="molecule type" value="Genomic_DNA"/>
</dbReference>
<organism evidence="4 5">
    <name type="scientific">Paraburkholderia megapolitana</name>
    <dbReference type="NCBI Taxonomy" id="420953"/>
    <lineage>
        <taxon>Bacteria</taxon>
        <taxon>Pseudomonadati</taxon>
        <taxon>Pseudomonadota</taxon>
        <taxon>Betaproteobacteria</taxon>
        <taxon>Burkholderiales</taxon>
        <taxon>Burkholderiaceae</taxon>
        <taxon>Paraburkholderia</taxon>
    </lineage>
</organism>
<reference evidence="4 5" key="1">
    <citation type="submission" date="2016-10" db="EMBL/GenBank/DDBJ databases">
        <authorList>
            <person name="de Groot N.N."/>
        </authorList>
    </citation>
    <scope>NUCLEOTIDE SEQUENCE [LARGE SCALE GENOMIC DNA]</scope>
    <source>
        <strain evidence="4 5">LMG 23650</strain>
    </source>
</reference>
<dbReference type="Proteomes" id="UP000199548">
    <property type="component" value="Unassembled WGS sequence"/>
</dbReference>
<evidence type="ECO:0000313" key="4">
    <source>
        <dbReference type="EMBL" id="SFH84172.1"/>
    </source>
</evidence>
<name>A0A1I3DBN8_9BURK</name>
<keyword evidence="1" id="KW-0677">Repeat</keyword>
<dbReference type="SMART" id="SM00028">
    <property type="entry name" value="TPR"/>
    <property type="match status" value="4"/>
</dbReference>
<feature type="repeat" description="TPR" evidence="3">
    <location>
        <begin position="92"/>
        <end position="125"/>
    </location>
</feature>
<evidence type="ECO:0000313" key="5">
    <source>
        <dbReference type="Proteomes" id="UP000199548"/>
    </source>
</evidence>
<dbReference type="PANTHER" id="PTHR44809">
    <property type="match status" value="1"/>
</dbReference>
<keyword evidence="5" id="KW-1185">Reference proteome</keyword>
<dbReference type="PROSITE" id="PS50005">
    <property type="entry name" value="TPR"/>
    <property type="match status" value="1"/>
</dbReference>
<dbReference type="Pfam" id="PF07719">
    <property type="entry name" value="TPR_2"/>
    <property type="match status" value="1"/>
</dbReference>
<dbReference type="InterPro" id="IPR013105">
    <property type="entry name" value="TPR_2"/>
</dbReference>
<evidence type="ECO:0000256" key="2">
    <source>
        <dbReference type="ARBA" id="ARBA00022803"/>
    </source>
</evidence>
<accession>A0A1I3DBN8</accession>
<dbReference type="AlphaFoldDB" id="A0A1I3DBN8"/>
<dbReference type="PANTHER" id="PTHR44809:SF1">
    <property type="entry name" value="PROTEIN O-MANNOSYL-TRANSFERASE TMTC1"/>
    <property type="match status" value="1"/>
</dbReference>
<dbReference type="InterPro" id="IPR011990">
    <property type="entry name" value="TPR-like_helical_dom_sf"/>
</dbReference>
<dbReference type="OrthoDB" id="9814129at2"/>
<sequence>MQAWRSISTYRMKPRTLAATGNANNALVQAALAAYHQGDVKQAEALCRRALEHDERNGIAHNNLANLLRQSGRRSEAKLHYERALAQMPASAEIRSNLAGVLEDLREYDTAETEYRRALALHPDFAEARFDLGLLLLSSGRYAEGWTCYEARAQVFAEHGTLPFPQWSGEDLTGKSLLLLPEQGYGDTIQFARYAPLLKARGVKTLSMLCKPEIAPLLRTIAGIDEFVTDPAALRVHDYWDSIMSLACRFDTTLETIPAKIPYVGVFAKRLEAWRERLPADGVRVGLVWKGNPDHDNDAERSLRHFSELLPLWSVDGVSFVSLQVGKAEAETETDGADAQQPILRLGREIRDFGDTAAIVAQLNLVICVDTAVAHVAGALGVACWLMLPGVGTDWRWHRSGNQSAWYPKDMYLFRQGPGGWPALIDQVRAALADVMKRD</sequence>
<dbReference type="InterPro" id="IPR019734">
    <property type="entry name" value="TPR_rpt"/>
</dbReference>
<dbReference type="STRING" id="420953.SAMN05192543_101219"/>
<protein>
    <submittedName>
        <fullName evidence="4">Tetratricopeptide repeat-containing protein</fullName>
    </submittedName>
</protein>
<evidence type="ECO:0000256" key="1">
    <source>
        <dbReference type="ARBA" id="ARBA00022737"/>
    </source>
</evidence>
<dbReference type="Gene3D" id="1.25.40.10">
    <property type="entry name" value="Tetratricopeptide repeat domain"/>
    <property type="match status" value="1"/>
</dbReference>
<dbReference type="SUPFAM" id="SSF53756">
    <property type="entry name" value="UDP-Glycosyltransferase/glycogen phosphorylase"/>
    <property type="match status" value="1"/>
</dbReference>
<dbReference type="InterPro" id="IPR052943">
    <property type="entry name" value="TMTC_O-mannosyl-trnsfr"/>
</dbReference>
<dbReference type="Pfam" id="PF13432">
    <property type="entry name" value="TPR_16"/>
    <property type="match status" value="1"/>
</dbReference>
<proteinExistence type="predicted"/>
<dbReference type="Gene3D" id="3.40.50.2000">
    <property type="entry name" value="Glycogen Phosphorylase B"/>
    <property type="match status" value="1"/>
</dbReference>
<keyword evidence="2 3" id="KW-0802">TPR repeat</keyword>
<evidence type="ECO:0000256" key="3">
    <source>
        <dbReference type="PROSITE-ProRule" id="PRU00339"/>
    </source>
</evidence>
<dbReference type="SUPFAM" id="SSF48452">
    <property type="entry name" value="TPR-like"/>
    <property type="match status" value="1"/>
</dbReference>
<gene>
    <name evidence="4" type="ORF">SAMN05192543_101219</name>
</gene>